<dbReference type="EMBL" id="UGDC01000003">
    <property type="protein sequence ID" value="STJ83632.1"/>
    <property type="molecule type" value="Genomic_DNA"/>
</dbReference>
<dbReference type="InterPro" id="IPR036390">
    <property type="entry name" value="WH_DNA-bd_sf"/>
</dbReference>
<dbReference type="SUPFAM" id="SSF46785">
    <property type="entry name" value="Winged helix' DNA-binding domain"/>
    <property type="match status" value="1"/>
</dbReference>
<keyword evidence="2 5" id="KW-0805">Transcription regulation</keyword>
<dbReference type="InterPro" id="IPR005119">
    <property type="entry name" value="LysR_subst-bd"/>
</dbReference>
<evidence type="ECO:0000256" key="1">
    <source>
        <dbReference type="ARBA" id="ARBA00009437"/>
    </source>
</evidence>
<evidence type="ECO:0000259" key="6">
    <source>
        <dbReference type="PROSITE" id="PS50931"/>
    </source>
</evidence>
<dbReference type="FunFam" id="3.40.190.10:FF:000092">
    <property type="entry name" value="HTH-type transcriptional regulator YidZ"/>
    <property type="match status" value="1"/>
</dbReference>
<dbReference type="CDD" id="cd08417">
    <property type="entry name" value="PBP2_Nitroaromatics_like"/>
    <property type="match status" value="1"/>
</dbReference>
<dbReference type="InterPro" id="IPR050389">
    <property type="entry name" value="LysR-type_TF"/>
</dbReference>
<sequence>MKKSITTLDLNLLLCLQLLMQERSVTKAAKRMNVTPSAVSKSLAKLRAWFDDPLFVNSPLGLSPTPLMVSMEQNLAEWMQMSNLLLDKPHHQTPRGLKFELAAESPLMMIMLNALSKRIYQRYPQATIKLRNWDYDSLDAITRGEVDIGFSGRESHPRSRELLSSLPLAIDYEVLFSDVPCVWLRKDHPALHETWNLDTFLRYPHISICWEQSDTWALDNVLQELGRERTIAMSLPEFEQSLFMAAQPDNLLLATAPRYCQYYNQLHQLPLVALPLPFDESQQKSWKFLLPCCGINGTAIIRRSSGYGKPLKTFTRRWHNRIV</sequence>
<evidence type="ECO:0000313" key="8">
    <source>
        <dbReference type="Proteomes" id="UP000254785"/>
    </source>
</evidence>
<evidence type="ECO:0000256" key="3">
    <source>
        <dbReference type="ARBA" id="ARBA00023125"/>
    </source>
</evidence>
<dbReference type="Pfam" id="PF00126">
    <property type="entry name" value="HTH_1"/>
    <property type="match status" value="1"/>
</dbReference>
<dbReference type="GO" id="GO:0003700">
    <property type="term" value="F:DNA-binding transcription factor activity"/>
    <property type="evidence" value="ECO:0007669"/>
    <property type="project" value="UniProtKB-UniRule"/>
</dbReference>
<dbReference type="PANTHER" id="PTHR30118">
    <property type="entry name" value="HTH-TYPE TRANSCRIPTIONAL REGULATOR LEUO-RELATED"/>
    <property type="match status" value="1"/>
</dbReference>
<dbReference type="InterPro" id="IPR023746">
    <property type="entry name" value="Tscrpt_reg_YidZ"/>
</dbReference>
<dbReference type="Pfam" id="PF03466">
    <property type="entry name" value="LysR_substrate"/>
    <property type="match status" value="1"/>
</dbReference>
<dbReference type="GO" id="GO:0003677">
    <property type="term" value="F:DNA binding"/>
    <property type="evidence" value="ECO:0007669"/>
    <property type="project" value="UniProtKB-KW"/>
</dbReference>
<organism evidence="7 8">
    <name type="scientific">Escherichia coli</name>
    <dbReference type="NCBI Taxonomy" id="562"/>
    <lineage>
        <taxon>Bacteria</taxon>
        <taxon>Pseudomonadati</taxon>
        <taxon>Pseudomonadota</taxon>
        <taxon>Gammaproteobacteria</taxon>
        <taxon>Enterobacterales</taxon>
        <taxon>Enterobacteriaceae</taxon>
        <taxon>Escherichia</taxon>
    </lineage>
</organism>
<dbReference type="NCBIfam" id="NF007581">
    <property type="entry name" value="PRK10216.1"/>
    <property type="match status" value="1"/>
</dbReference>
<dbReference type="InterPro" id="IPR036388">
    <property type="entry name" value="WH-like_DNA-bd_sf"/>
</dbReference>
<dbReference type="SUPFAM" id="SSF53850">
    <property type="entry name" value="Periplasmic binding protein-like II"/>
    <property type="match status" value="1"/>
</dbReference>
<accession>A0A376YIM9</accession>
<dbReference type="Gene3D" id="3.40.190.10">
    <property type="entry name" value="Periplasmic binding protein-like II"/>
    <property type="match status" value="2"/>
</dbReference>
<dbReference type="Proteomes" id="UP000254785">
    <property type="component" value="Unassembled WGS sequence"/>
</dbReference>
<dbReference type="PROSITE" id="PS50931">
    <property type="entry name" value="HTH_LYSR"/>
    <property type="match status" value="1"/>
</dbReference>
<name>A0A376YIM9_ECOLX</name>
<comment type="function">
    <text evidence="5">Involved in anaerobic NO protection.</text>
</comment>
<feature type="domain" description="HTH lysR-type" evidence="6">
    <location>
        <begin position="8"/>
        <end position="65"/>
    </location>
</feature>
<comment type="similarity">
    <text evidence="1 5">Belongs to the LysR transcriptional regulatory family.</text>
</comment>
<keyword evidence="4 5" id="KW-0804">Transcription</keyword>
<gene>
    <name evidence="5 7" type="primary">yidZ</name>
    <name evidence="7" type="ORF">NCTC9117_06316</name>
</gene>
<protein>
    <recommendedName>
        <fullName evidence="5">HTH-type transcriptional regulator YidZ</fullName>
    </recommendedName>
</protein>
<dbReference type="InterPro" id="IPR000847">
    <property type="entry name" value="LysR_HTH_N"/>
</dbReference>
<dbReference type="AlphaFoldDB" id="A0A376YIM9"/>
<evidence type="ECO:0000256" key="2">
    <source>
        <dbReference type="ARBA" id="ARBA00023015"/>
    </source>
</evidence>
<dbReference type="InterPro" id="IPR037402">
    <property type="entry name" value="YidZ_PBP2"/>
</dbReference>
<evidence type="ECO:0000256" key="4">
    <source>
        <dbReference type="ARBA" id="ARBA00023163"/>
    </source>
</evidence>
<feature type="DNA-binding region" description="H-T-H motif" evidence="5">
    <location>
        <begin position="25"/>
        <end position="44"/>
    </location>
</feature>
<evidence type="ECO:0000313" key="7">
    <source>
        <dbReference type="EMBL" id="STJ83632.1"/>
    </source>
</evidence>
<reference evidence="7 8" key="1">
    <citation type="submission" date="2018-06" db="EMBL/GenBank/DDBJ databases">
        <authorList>
            <consortium name="Pathogen Informatics"/>
            <person name="Doyle S."/>
        </authorList>
    </citation>
    <scope>NUCLEOTIDE SEQUENCE [LARGE SCALE GENOMIC DNA]</scope>
    <source>
        <strain evidence="7 8">NCTC9117</strain>
    </source>
</reference>
<dbReference type="Gene3D" id="1.10.10.10">
    <property type="entry name" value="Winged helix-like DNA-binding domain superfamily/Winged helix DNA-binding domain"/>
    <property type="match status" value="1"/>
</dbReference>
<dbReference type="HAMAP" id="MF_01607">
    <property type="entry name" value="HTH_type_YidZ"/>
    <property type="match status" value="1"/>
</dbReference>
<dbReference type="PANTHER" id="PTHR30118:SF11">
    <property type="entry name" value="HTH-TYPE TRANSCRIPTIONAL REGULATOR YIDZ"/>
    <property type="match status" value="1"/>
</dbReference>
<keyword evidence="3 5" id="KW-0238">DNA-binding</keyword>
<evidence type="ECO:0000256" key="5">
    <source>
        <dbReference type="HAMAP-Rule" id="MF_01607"/>
    </source>
</evidence>
<proteinExistence type="inferred from homology"/>